<dbReference type="EMBL" id="UOGF01000007">
    <property type="protein sequence ID" value="VAX26164.1"/>
    <property type="molecule type" value="Genomic_DNA"/>
</dbReference>
<keyword evidence="5" id="KW-0133">Cell shape</keyword>
<dbReference type="Pfam" id="PF04101">
    <property type="entry name" value="Glyco_tran_28_C"/>
    <property type="match status" value="1"/>
</dbReference>
<evidence type="ECO:0000256" key="6">
    <source>
        <dbReference type="ARBA" id="ARBA00022984"/>
    </source>
</evidence>
<evidence type="ECO:0000256" key="3">
    <source>
        <dbReference type="ARBA" id="ARBA00022676"/>
    </source>
</evidence>
<feature type="domain" description="Glycosyl transferase family 28 C-terminal" evidence="12">
    <location>
        <begin position="182"/>
        <end position="346"/>
    </location>
</feature>
<dbReference type="GO" id="GO:0005975">
    <property type="term" value="P:carbohydrate metabolic process"/>
    <property type="evidence" value="ECO:0007669"/>
    <property type="project" value="InterPro"/>
</dbReference>
<evidence type="ECO:0000256" key="2">
    <source>
        <dbReference type="ARBA" id="ARBA00022618"/>
    </source>
</evidence>
<dbReference type="Gene3D" id="3.40.50.2000">
    <property type="entry name" value="Glycogen Phosphorylase B"/>
    <property type="match status" value="2"/>
</dbReference>
<keyword evidence="6" id="KW-0573">Peptidoglycan synthesis</keyword>
<keyword evidence="9" id="KW-0961">Cell wall biogenesis/degradation</keyword>
<gene>
    <name evidence="13" type="ORF">MNBD_NITROSPIRAE01-1181</name>
</gene>
<feature type="domain" description="Glycosyltransferase family 28 N-terminal" evidence="11">
    <location>
        <begin position="3"/>
        <end position="135"/>
    </location>
</feature>
<evidence type="ECO:0000256" key="7">
    <source>
        <dbReference type="ARBA" id="ARBA00023136"/>
    </source>
</evidence>
<dbReference type="GO" id="GO:0051301">
    <property type="term" value="P:cell division"/>
    <property type="evidence" value="ECO:0007669"/>
    <property type="project" value="UniProtKB-KW"/>
</dbReference>
<reference evidence="13" key="1">
    <citation type="submission" date="2018-06" db="EMBL/GenBank/DDBJ databases">
        <authorList>
            <person name="Zhirakovskaya E."/>
        </authorList>
    </citation>
    <scope>NUCLEOTIDE SEQUENCE</scope>
</reference>
<keyword evidence="10" id="KW-1133">Transmembrane helix</keyword>
<keyword evidence="8" id="KW-0131">Cell cycle</keyword>
<keyword evidence="2" id="KW-0132">Cell division</keyword>
<dbReference type="CDD" id="cd03785">
    <property type="entry name" value="GT28_MurG"/>
    <property type="match status" value="1"/>
</dbReference>
<name>A0A3B1CQG8_9ZZZZ</name>
<evidence type="ECO:0000256" key="5">
    <source>
        <dbReference type="ARBA" id="ARBA00022960"/>
    </source>
</evidence>
<keyword evidence="7 10" id="KW-0472">Membrane</keyword>
<dbReference type="HAMAP" id="MF_00033">
    <property type="entry name" value="MurG"/>
    <property type="match status" value="1"/>
</dbReference>
<evidence type="ECO:0000256" key="9">
    <source>
        <dbReference type="ARBA" id="ARBA00023316"/>
    </source>
</evidence>
<dbReference type="Pfam" id="PF03033">
    <property type="entry name" value="Glyco_transf_28"/>
    <property type="match status" value="1"/>
</dbReference>
<dbReference type="SUPFAM" id="SSF53756">
    <property type="entry name" value="UDP-Glycosyltransferase/glycogen phosphorylase"/>
    <property type="match status" value="1"/>
</dbReference>
<dbReference type="InterPro" id="IPR006009">
    <property type="entry name" value="GlcNAc_MurG"/>
</dbReference>
<accession>A0A3B1CQG8</accession>
<evidence type="ECO:0000313" key="13">
    <source>
        <dbReference type="EMBL" id="VAX26164.1"/>
    </source>
</evidence>
<dbReference type="PANTHER" id="PTHR21015">
    <property type="entry name" value="UDP-N-ACETYLGLUCOSAMINE--N-ACETYLMURAMYL-(PENTAPEPTIDE) PYROPHOSPHORYL-UNDECAPRENOL N-ACETYLGLUCOSAMINE TRANSFERASE 1"/>
    <property type="match status" value="1"/>
</dbReference>
<organism evidence="13">
    <name type="scientific">hydrothermal vent metagenome</name>
    <dbReference type="NCBI Taxonomy" id="652676"/>
    <lineage>
        <taxon>unclassified sequences</taxon>
        <taxon>metagenomes</taxon>
        <taxon>ecological metagenomes</taxon>
    </lineage>
</organism>
<evidence type="ECO:0000259" key="11">
    <source>
        <dbReference type="Pfam" id="PF03033"/>
    </source>
</evidence>
<dbReference type="AlphaFoldDB" id="A0A3B1CQG8"/>
<evidence type="ECO:0000256" key="4">
    <source>
        <dbReference type="ARBA" id="ARBA00022679"/>
    </source>
</evidence>
<evidence type="ECO:0000256" key="10">
    <source>
        <dbReference type="SAM" id="Phobius"/>
    </source>
</evidence>
<feature type="transmembrane region" description="Helical" evidence="10">
    <location>
        <begin position="95"/>
        <end position="114"/>
    </location>
</feature>
<keyword evidence="1" id="KW-1003">Cell membrane</keyword>
<dbReference type="GO" id="GO:0008360">
    <property type="term" value="P:regulation of cell shape"/>
    <property type="evidence" value="ECO:0007669"/>
    <property type="project" value="UniProtKB-KW"/>
</dbReference>
<dbReference type="NCBIfam" id="TIGR01133">
    <property type="entry name" value="murG"/>
    <property type="match status" value="1"/>
</dbReference>
<protein>
    <submittedName>
        <fullName evidence="13">UDP-N-acetylglucosamine--N-acetylmuramyl-(Pentapeptide) pyrophosphoryl-undecaprenol N-acetylglucosamine transferase</fullName>
        <ecNumber evidence="13">2.4.1.227</ecNumber>
    </submittedName>
</protein>
<dbReference type="EC" id="2.4.1.227" evidence="13"/>
<dbReference type="PANTHER" id="PTHR21015:SF22">
    <property type="entry name" value="GLYCOSYLTRANSFERASE"/>
    <property type="match status" value="1"/>
</dbReference>
<evidence type="ECO:0000259" key="12">
    <source>
        <dbReference type="Pfam" id="PF04101"/>
    </source>
</evidence>
<dbReference type="GO" id="GO:0071555">
    <property type="term" value="P:cell wall organization"/>
    <property type="evidence" value="ECO:0007669"/>
    <property type="project" value="UniProtKB-KW"/>
</dbReference>
<sequence length="359" mass="37914">MRIIIAGGGTGGHLYPGIALAETFVRLQNKTQILFIGTTQGIGTSPIPKKGFDLETVAATGFVGKGLSGKLKSLFSIPKGLGQSLGILKKFKPQLVIGIGGYVAVPVMLAATLLRIKRVILEPNVMPGLVNKITAPLSHLVITTFEASNQHLPRHKIKRLGIPVRPEILRAKDSQKSKGTATLVILGGSQGAHSINQAMIEALPFLKKAPQSFSIIHQTGKTDSEDVKTAYRKSGLEAKVSAFIDDMATTYSRADLIISRAGAGTLSEIAALGKAALMIPFPYAAGHQIENAKAFVEIGAAEMILDQDLSGEALAKAILALIVHPARLKKMEKAALQHGNVNAAEDIVKMCIGLIEGSA</sequence>
<dbReference type="InterPro" id="IPR007235">
    <property type="entry name" value="Glyco_trans_28_C"/>
</dbReference>
<evidence type="ECO:0000256" key="1">
    <source>
        <dbReference type="ARBA" id="ARBA00022475"/>
    </source>
</evidence>
<keyword evidence="4 13" id="KW-0808">Transferase</keyword>
<dbReference type="GO" id="GO:0050511">
    <property type="term" value="F:undecaprenyldiphospho-muramoylpentapeptide beta-N-acetylglucosaminyltransferase activity"/>
    <property type="evidence" value="ECO:0007669"/>
    <property type="project" value="InterPro"/>
</dbReference>
<dbReference type="InterPro" id="IPR004276">
    <property type="entry name" value="GlycoTrans_28_N"/>
</dbReference>
<proteinExistence type="inferred from homology"/>
<evidence type="ECO:0000256" key="8">
    <source>
        <dbReference type="ARBA" id="ARBA00023306"/>
    </source>
</evidence>
<keyword evidence="3 13" id="KW-0328">Glycosyltransferase</keyword>
<keyword evidence="10" id="KW-0812">Transmembrane</keyword>
<dbReference type="GO" id="GO:0009252">
    <property type="term" value="P:peptidoglycan biosynthetic process"/>
    <property type="evidence" value="ECO:0007669"/>
    <property type="project" value="UniProtKB-KW"/>
</dbReference>